<dbReference type="EMBL" id="JAUSUC010000010">
    <property type="protein sequence ID" value="MDQ0214789.1"/>
    <property type="molecule type" value="Genomic_DNA"/>
</dbReference>
<name>A0AAJ1SXV4_9BACI</name>
<sequence length="75" mass="8125">MNIYVQQTIQIKLIRIDSISNTGVLQIGTSGSIQSSSHLYNTGGFTKPAPQITSNIVQKDDSNSEVLVPLQIPLI</sequence>
<evidence type="ECO:0000313" key="1">
    <source>
        <dbReference type="EMBL" id="MDQ0214789.1"/>
    </source>
</evidence>
<proteinExistence type="predicted"/>
<gene>
    <name evidence="1" type="ORF">J2S13_001186</name>
</gene>
<organism evidence="1 2">
    <name type="scientific">Oikeobacillus pervagus</name>
    <dbReference type="NCBI Taxonomy" id="1325931"/>
    <lineage>
        <taxon>Bacteria</taxon>
        <taxon>Bacillati</taxon>
        <taxon>Bacillota</taxon>
        <taxon>Bacilli</taxon>
        <taxon>Bacillales</taxon>
        <taxon>Bacillaceae</taxon>
        <taxon>Oikeobacillus</taxon>
    </lineage>
</organism>
<dbReference type="AlphaFoldDB" id="A0AAJ1SXV4"/>
<dbReference type="Proteomes" id="UP001237207">
    <property type="component" value="Unassembled WGS sequence"/>
</dbReference>
<reference evidence="1" key="1">
    <citation type="submission" date="2023-07" db="EMBL/GenBank/DDBJ databases">
        <title>Genomic Encyclopedia of Type Strains, Phase IV (KMG-IV): sequencing the most valuable type-strain genomes for metagenomic binning, comparative biology and taxonomic classification.</title>
        <authorList>
            <person name="Goeker M."/>
        </authorList>
    </citation>
    <scope>NUCLEOTIDE SEQUENCE</scope>
    <source>
        <strain evidence="1">DSM 23947</strain>
    </source>
</reference>
<comment type="caution">
    <text evidence="1">The sequence shown here is derived from an EMBL/GenBank/DDBJ whole genome shotgun (WGS) entry which is preliminary data.</text>
</comment>
<evidence type="ECO:0000313" key="2">
    <source>
        <dbReference type="Proteomes" id="UP001237207"/>
    </source>
</evidence>
<dbReference type="InterPro" id="IPR024255">
    <property type="entry name" value="GerPB"/>
</dbReference>
<accession>A0AAJ1SXV4</accession>
<dbReference type="RefSeq" id="WP_307256777.1">
    <property type="nucleotide sequence ID" value="NZ_JAUSUC010000010.1"/>
</dbReference>
<dbReference type="Pfam" id="PF10803">
    <property type="entry name" value="GerPB"/>
    <property type="match status" value="1"/>
</dbReference>
<keyword evidence="2" id="KW-1185">Reference proteome</keyword>
<protein>
    <submittedName>
        <fullName evidence="1">Spore germination protein PB</fullName>
    </submittedName>
</protein>